<feature type="region of interest" description="Disordered" evidence="18">
    <location>
        <begin position="1"/>
        <end position="49"/>
    </location>
</feature>
<feature type="transmembrane region" description="Helical" evidence="16">
    <location>
        <begin position="66"/>
        <end position="83"/>
    </location>
</feature>
<feature type="transmembrane region" description="Helical" evidence="16">
    <location>
        <begin position="195"/>
        <end position="214"/>
    </location>
</feature>
<evidence type="ECO:0000256" key="6">
    <source>
        <dbReference type="ARBA" id="ARBA00012487"/>
    </source>
</evidence>
<reference evidence="20" key="1">
    <citation type="submission" date="2025-08" db="UniProtKB">
        <authorList>
            <consortium name="RefSeq"/>
        </authorList>
    </citation>
    <scope>IDENTIFICATION</scope>
    <source>
        <tissue evidence="20">Tentacle</tissue>
    </source>
</reference>
<comment type="similarity">
    <text evidence="5 16 17">Belongs to the CDS family.</text>
</comment>
<evidence type="ECO:0000256" key="9">
    <source>
        <dbReference type="ARBA" id="ARBA00022692"/>
    </source>
</evidence>
<organism evidence="19 20">
    <name type="scientific">Actinia tenebrosa</name>
    <name type="common">Australian red waratah sea anemone</name>
    <dbReference type="NCBI Taxonomy" id="6105"/>
    <lineage>
        <taxon>Eukaryota</taxon>
        <taxon>Metazoa</taxon>
        <taxon>Cnidaria</taxon>
        <taxon>Anthozoa</taxon>
        <taxon>Hexacorallia</taxon>
        <taxon>Actiniaria</taxon>
        <taxon>Actiniidae</taxon>
        <taxon>Actinia</taxon>
    </lineage>
</organism>
<comment type="subcellular location">
    <subcellularLocation>
        <location evidence="2">Membrane</location>
        <topology evidence="2">Multi-pass membrane protein</topology>
    </subcellularLocation>
</comment>
<evidence type="ECO:0000256" key="8">
    <source>
        <dbReference type="ARBA" id="ARBA00022679"/>
    </source>
</evidence>
<evidence type="ECO:0000256" key="11">
    <source>
        <dbReference type="ARBA" id="ARBA00022989"/>
    </source>
</evidence>
<dbReference type="OrthoDB" id="10260889at2759"/>
<keyword evidence="15 16" id="KW-1208">Phospholipid metabolism</keyword>
<feature type="transmembrane region" description="Helical" evidence="16">
    <location>
        <begin position="158"/>
        <end position="183"/>
    </location>
</feature>
<dbReference type="PROSITE" id="PS01315">
    <property type="entry name" value="CDS"/>
    <property type="match status" value="1"/>
</dbReference>
<dbReference type="GO" id="GO:0016024">
    <property type="term" value="P:CDP-diacylglycerol biosynthetic process"/>
    <property type="evidence" value="ECO:0007669"/>
    <property type="project" value="UniProtKB-UniRule"/>
</dbReference>
<comment type="pathway">
    <text evidence="4">Lipid metabolism.</text>
</comment>
<evidence type="ECO:0000256" key="13">
    <source>
        <dbReference type="ARBA" id="ARBA00023136"/>
    </source>
</evidence>
<feature type="compositionally biased region" description="Basic and acidic residues" evidence="18">
    <location>
        <begin position="36"/>
        <end position="49"/>
    </location>
</feature>
<dbReference type="AlphaFoldDB" id="A0A6P8HMD5"/>
<dbReference type="GeneID" id="116290845"/>
<dbReference type="InterPro" id="IPR016720">
    <property type="entry name" value="PC_Trfase_euk"/>
</dbReference>
<evidence type="ECO:0000256" key="4">
    <source>
        <dbReference type="ARBA" id="ARBA00005189"/>
    </source>
</evidence>
<evidence type="ECO:0000256" key="17">
    <source>
        <dbReference type="RuleBase" id="RU003938"/>
    </source>
</evidence>
<evidence type="ECO:0000256" key="2">
    <source>
        <dbReference type="ARBA" id="ARBA00004141"/>
    </source>
</evidence>
<keyword evidence="13 16" id="KW-0472">Membrane</keyword>
<keyword evidence="11 16" id="KW-1133">Transmembrane helix</keyword>
<dbReference type="PANTHER" id="PTHR13773:SF8">
    <property type="entry name" value="PHOSPHATIDATE CYTIDYLYLTRANSFERASE, PHOTORECEPTOR-SPECIFIC"/>
    <property type="match status" value="1"/>
</dbReference>
<feature type="transmembrane region" description="Helical" evidence="16">
    <location>
        <begin position="342"/>
        <end position="362"/>
    </location>
</feature>
<feature type="transmembrane region" description="Helical" evidence="16">
    <location>
        <begin position="220"/>
        <end position="241"/>
    </location>
</feature>
<keyword evidence="9 16" id="KW-0812">Transmembrane</keyword>
<feature type="compositionally biased region" description="Basic residues" evidence="18">
    <location>
        <begin position="1"/>
        <end position="10"/>
    </location>
</feature>
<dbReference type="RefSeq" id="XP_031553815.1">
    <property type="nucleotide sequence ID" value="XM_031697955.1"/>
</dbReference>
<evidence type="ECO:0000256" key="14">
    <source>
        <dbReference type="ARBA" id="ARBA00023209"/>
    </source>
</evidence>
<dbReference type="InterPro" id="IPR000374">
    <property type="entry name" value="PC_trans"/>
</dbReference>
<dbReference type="Pfam" id="PF01148">
    <property type="entry name" value="CTP_transf_1"/>
    <property type="match status" value="1"/>
</dbReference>
<evidence type="ECO:0000256" key="12">
    <source>
        <dbReference type="ARBA" id="ARBA00023098"/>
    </source>
</evidence>
<dbReference type="Proteomes" id="UP000515163">
    <property type="component" value="Unplaced"/>
</dbReference>
<evidence type="ECO:0000256" key="10">
    <source>
        <dbReference type="ARBA" id="ARBA00022695"/>
    </source>
</evidence>
<evidence type="ECO:0000256" key="18">
    <source>
        <dbReference type="SAM" id="MobiDB-lite"/>
    </source>
</evidence>
<evidence type="ECO:0000313" key="20">
    <source>
        <dbReference type="RefSeq" id="XP_031553815.1"/>
    </source>
</evidence>
<keyword evidence="14 16" id="KW-0594">Phospholipid biosynthesis</keyword>
<dbReference type="EC" id="2.7.7.41" evidence="6 16"/>
<name>A0A6P8HMD5_ACTTE</name>
<comment type="pathway">
    <text evidence="3 16 17">Phospholipid metabolism; CDP-diacylglycerol biosynthesis; CDP-diacylglycerol from sn-glycerol 3-phosphate: step 3/3.</text>
</comment>
<comment type="catalytic activity">
    <reaction evidence="1 16 17">
        <text>a 1,2-diacyl-sn-glycero-3-phosphate + CTP + H(+) = a CDP-1,2-diacyl-sn-glycerol + diphosphate</text>
        <dbReference type="Rhea" id="RHEA:16229"/>
        <dbReference type="ChEBI" id="CHEBI:15378"/>
        <dbReference type="ChEBI" id="CHEBI:33019"/>
        <dbReference type="ChEBI" id="CHEBI:37563"/>
        <dbReference type="ChEBI" id="CHEBI:58332"/>
        <dbReference type="ChEBI" id="CHEBI:58608"/>
        <dbReference type="EC" id="2.7.7.41"/>
    </reaction>
</comment>
<proteinExistence type="inferred from homology"/>
<evidence type="ECO:0000313" key="19">
    <source>
        <dbReference type="Proteomes" id="UP000515163"/>
    </source>
</evidence>
<dbReference type="PIRSF" id="PIRSF018269">
    <property type="entry name" value="PC_trans_euk"/>
    <property type="match status" value="1"/>
</dbReference>
<dbReference type="KEGG" id="aten:116290845"/>
<keyword evidence="7 16" id="KW-0444">Lipid biosynthesis</keyword>
<keyword evidence="12 16" id="KW-0443">Lipid metabolism</keyword>
<keyword evidence="19" id="KW-1185">Reference proteome</keyword>
<keyword evidence="8 16" id="KW-0808">Transferase</keyword>
<dbReference type="PANTHER" id="PTHR13773">
    <property type="entry name" value="PHOSPHATIDATE CYTIDYLYLTRANSFERASE"/>
    <property type="match status" value="1"/>
</dbReference>
<evidence type="ECO:0000256" key="1">
    <source>
        <dbReference type="ARBA" id="ARBA00001698"/>
    </source>
</evidence>
<feature type="transmembrane region" description="Helical" evidence="16">
    <location>
        <begin position="262"/>
        <end position="285"/>
    </location>
</feature>
<dbReference type="UniPathway" id="UPA00557">
    <property type="reaction ID" value="UER00614"/>
</dbReference>
<protein>
    <recommendedName>
        <fullName evidence="6 16">Phosphatidate cytidylyltransferase</fullName>
        <ecNumber evidence="6 16">2.7.7.41</ecNumber>
    </recommendedName>
</protein>
<evidence type="ECO:0000256" key="15">
    <source>
        <dbReference type="ARBA" id="ARBA00023264"/>
    </source>
</evidence>
<keyword evidence="10 16" id="KW-0548">Nucleotidyltransferase</keyword>
<dbReference type="FunCoup" id="A0A6P8HMD5">
    <property type="interactions" value="2234"/>
</dbReference>
<gene>
    <name evidence="20" type="primary">LOC116290845</name>
</gene>
<dbReference type="GO" id="GO:0004605">
    <property type="term" value="F:phosphatidate cytidylyltransferase activity"/>
    <property type="evidence" value="ECO:0007669"/>
    <property type="project" value="UniProtKB-UniRule"/>
</dbReference>
<evidence type="ECO:0000256" key="7">
    <source>
        <dbReference type="ARBA" id="ARBA00022516"/>
    </source>
</evidence>
<dbReference type="InParanoid" id="A0A6P8HMD5"/>
<evidence type="ECO:0000256" key="16">
    <source>
        <dbReference type="PIRNR" id="PIRNR018269"/>
    </source>
</evidence>
<evidence type="ECO:0000256" key="3">
    <source>
        <dbReference type="ARBA" id="ARBA00005119"/>
    </source>
</evidence>
<accession>A0A6P8HMD5</accession>
<dbReference type="GO" id="GO:0005789">
    <property type="term" value="C:endoplasmic reticulum membrane"/>
    <property type="evidence" value="ECO:0007669"/>
    <property type="project" value="TreeGrafter"/>
</dbReference>
<sequence length="443" mass="51222">MDSNGARRRAKDGVTDSFVEGTKDQDQMEKNTLPQEAKDKTEESAPAKEAELPGVLSNMQPKWRNWWIRGMFTLVMLGGFYVIMYTGPLGIIITVQCLQIKCFHEVISIGYQKYKKYNLPWFRSLSWYFLCCSNYFFYGESIVDFIRGKPHDDSEDVVRAYFTYHRLVSFTLYIFGIILFVLSLKKDFYKVQFSLFGWTHVTLLIVVTQSHLIMQTLFEGLVWFLLPVTMVICNDIWAYIFGFFFGRTPLIKISPKKTWEGFIGGGVATVIYGWLACYFMCQYQYFVCPVEYEKGSPFFFTMTCQPSPQYVLTPYNLPAPIKFLLNLGGSQESVIWMYPMQLHSLSMALFSSIIAPFGGFFASGFKRAFKVKDFGDTIPGHGGIMDRFDCQFIMATFVHVYHFTFIRAPRPTKILQQILSLKPEQQLIVYEKLKDALTLRGLL</sequence>
<evidence type="ECO:0000256" key="5">
    <source>
        <dbReference type="ARBA" id="ARBA00010185"/>
    </source>
</evidence>